<proteinExistence type="predicted"/>
<accession>A0ABW7EMZ0</accession>
<gene>
    <name evidence="3" type="ORF">ACG02S_08955</name>
</gene>
<dbReference type="Pfam" id="PF07589">
    <property type="entry name" value="PEP-CTERM"/>
    <property type="match status" value="1"/>
</dbReference>
<dbReference type="InterPro" id="IPR013424">
    <property type="entry name" value="Ice-binding_C"/>
</dbReference>
<dbReference type="Proteomes" id="UP001606300">
    <property type="component" value="Unassembled WGS sequence"/>
</dbReference>
<keyword evidence="4" id="KW-1185">Reference proteome</keyword>
<feature type="signal peptide" evidence="1">
    <location>
        <begin position="1"/>
        <end position="21"/>
    </location>
</feature>
<evidence type="ECO:0000313" key="4">
    <source>
        <dbReference type="Proteomes" id="UP001606300"/>
    </source>
</evidence>
<evidence type="ECO:0000259" key="2">
    <source>
        <dbReference type="Pfam" id="PF07589"/>
    </source>
</evidence>
<organism evidence="3 4">
    <name type="scientific">Pelomonas dachongensis</name>
    <dbReference type="NCBI Taxonomy" id="3299029"/>
    <lineage>
        <taxon>Bacteria</taxon>
        <taxon>Pseudomonadati</taxon>
        <taxon>Pseudomonadota</taxon>
        <taxon>Betaproteobacteria</taxon>
        <taxon>Burkholderiales</taxon>
        <taxon>Sphaerotilaceae</taxon>
        <taxon>Roseateles</taxon>
    </lineage>
</organism>
<dbReference type="NCBIfam" id="TIGR02595">
    <property type="entry name" value="PEP_CTERM"/>
    <property type="match status" value="1"/>
</dbReference>
<comment type="caution">
    <text evidence="3">The sequence shown here is derived from an EMBL/GenBank/DDBJ whole genome shotgun (WGS) entry which is preliminary data.</text>
</comment>
<reference evidence="3 4" key="1">
    <citation type="submission" date="2024-09" db="EMBL/GenBank/DDBJ databases">
        <title>Novel species of the genus Pelomonas and Roseateles isolated from streams.</title>
        <authorList>
            <person name="Lu H."/>
        </authorList>
    </citation>
    <scope>NUCLEOTIDE SEQUENCE [LARGE SCALE GENOMIC DNA]</scope>
    <source>
        <strain evidence="3 4">DC23W</strain>
    </source>
</reference>
<dbReference type="EMBL" id="JBIGHY010000002">
    <property type="protein sequence ID" value="MFG6414023.1"/>
    <property type="molecule type" value="Genomic_DNA"/>
</dbReference>
<name>A0ABW7EMZ0_9BURK</name>
<keyword evidence="1" id="KW-0732">Signal</keyword>
<feature type="chain" id="PRO_5046677141" evidence="1">
    <location>
        <begin position="22"/>
        <end position="223"/>
    </location>
</feature>
<dbReference type="RefSeq" id="WP_394470090.1">
    <property type="nucleotide sequence ID" value="NZ_JBIGHY010000002.1"/>
</dbReference>
<evidence type="ECO:0000256" key="1">
    <source>
        <dbReference type="SAM" id="SignalP"/>
    </source>
</evidence>
<feature type="domain" description="Ice-binding protein C-terminal" evidence="2">
    <location>
        <begin position="197"/>
        <end position="222"/>
    </location>
</feature>
<evidence type="ECO:0000313" key="3">
    <source>
        <dbReference type="EMBL" id="MFG6414023.1"/>
    </source>
</evidence>
<dbReference type="Gene3D" id="2.60.120.260">
    <property type="entry name" value="Galactose-binding domain-like"/>
    <property type="match status" value="1"/>
</dbReference>
<sequence length="223" mass="22171">MLNSKIGAALAALLLTGAAGAGTTNGIANGGFEAPAGAGQIAAGWLTAPTASPATLSNDAHSGSFALLLSAPGGFSDSVGFQNSFHHGGLPALGAANVGDTPLLSFWAKGDASTTGNAFVKMNYLGDSGILGAALNTTFHSLLSTSNWTQFNFTAAAIPVGTTSIQIEIGTSVGPILDGRPNAVLVDDLQLTLTTAPVPEPQSYVLLAAGLAVVGAIARRRRG</sequence>
<protein>
    <submittedName>
        <fullName evidence="3">PEP-CTERM sorting domain-containing protein</fullName>
    </submittedName>
</protein>